<protein>
    <recommendedName>
        <fullName evidence="12">DNA polymerase</fullName>
        <ecNumber evidence="12">2.7.7.7</ecNumber>
    </recommendedName>
</protein>
<dbReference type="InterPro" id="IPR024647">
    <property type="entry name" value="DNA_pol_a_cat_su_N"/>
</dbReference>
<keyword evidence="3 12" id="KW-0808">Transferase</keyword>
<evidence type="ECO:0000313" key="18">
    <source>
        <dbReference type="Proteomes" id="UP001497744"/>
    </source>
</evidence>
<dbReference type="GO" id="GO:1902975">
    <property type="term" value="P:mitotic DNA replication initiation"/>
    <property type="evidence" value="ECO:0007669"/>
    <property type="project" value="InterPro"/>
</dbReference>
<sequence>MGKSRSSAISNALSKIRKHREGTGNALEDYEIEDENEKIYEVVTAEEYKERTSKRRLNEFIEGGEVFSDDDEDDYEYDSETGEDAKAPAPAKRQLPEGYGKSIQQHFTEMARKQSMSYKPPKDPEADKKLIEKLSKFEDALDNEDFAKTPYSFAAAGKMPGASGPGGGMGFGMGAPFGNMPHFQRFPQYPQFQQFPQLQMPGSMGTSYPVDPLQTTASPAPPAPMPYPPVADPLEGQSDITAGFDIDHILKEAENATQDVTAVLDASIVEDFGEVESPSVEMATATTPDDRLAPELKKSLTPDSNDTAFYIIDVHEDLGGTLRLFGKVHMEGVTESCMVTVREFMRCLFFKVRMDIDFSETPEAELAYERAVMKHFVEEFGTIRKAYGIKKTMYKLVRRKLLRYGPSEEALYIKVCYPFSFPQLRSEHYEGRTYSDVYGATTTPAELFLVKRKIKGPSWLRLIDAQPATDRLTTCKFELEVASHKKVELWNERESDVLPTPKLCVAAVSVKTVFLSSTHQEVLQVAMVFDKNFQIDTTDIKKLNPQNLYVGIRKVNKQPWPSEIMPFLEKRTYFRIFEEERGLLAHFMKNLELIDPDVVVGHDLTQNVSEILLKRCNVLNIPLRVSFSRMRATKKYSHPFYAGRIFCDTRLLTKELHHNRSNYDLVSCIADLVYSSALKDDVLYCKNAFHVKEISKCFGADSMKELLMLVHANSNCALDAFNLLIKLQALPLTKELTNIAGNLWSRSVQCARSERNDFLLLHEFHKSKYIIDHNFERFHKHAVGTVDEEEEGDKKKKTYEGGLVLEPITGLYDNFILLLDFNSLYPSIIQEFNVCFTTVVLKEDESVEVVPDVTGMLPQILRRLVELRASVKSAIAAERNEVRKSQLGVRQLALKLVANSLYGCLGSVYSRFHARHMAAYITQQGRMVLQSTRDKVEKQFSLRVIYGDTDSLMIDTNIRDDGSEAAFDAAAQIAKTVMSTINKSHRKLEIGMDAIFNRLLLLKKKKYAALRVVDYKKRLFSREIKGLDFIRRDWSILTKEVGSQLLAIILSDKHADNQTQSAENTVERIHDTLREVNARLNEGTVPPKAWLITRQLAKNPKDYAANANLPHVTVALRMNESGASFSAGHEVPFVICSKESIEKQLMAERGEDAEKDEQLEAKLRILSNRAYSLAEFQQKGLEPDIHYYKTQQLLPPILRLCGVIEGTDPQKLARCLDIKDSLSSAILNSNSSFDHVEHELKALSLINKTEERYQELDIRSAVPCQFCNTAVAATYFLKHMTCSNCGNWLPLHAIRNWITRSIYEIALQSSFCIRECNICNTTTTNVCIGDNDVCPQPTCQSRDAMETVLPAAKVYLFYEYLIFMMEGALKNEAGEEVEDTLVNVTVGTDGKMSVITTQSPYRKVRPYREVLSRTVRMSHLRATSGFRVCGQYILGILEALPFMQYHTVDYRAEREELCKLVKGLQQRNAYSVVRLSDIFGALAVR</sequence>
<dbReference type="PRINTS" id="PR00106">
    <property type="entry name" value="DNAPOLB"/>
</dbReference>
<gene>
    <name evidence="17" type="ORF">BcabD6B2_50290</name>
</gene>
<dbReference type="GeneID" id="94197075"/>
<feature type="domain" description="DNA-directed DNA polymerase family B exonuclease" evidence="15">
    <location>
        <begin position="436"/>
        <end position="665"/>
    </location>
</feature>
<keyword evidence="8" id="KW-0862">Zinc</keyword>
<comment type="catalytic activity">
    <reaction evidence="12">
        <text>DNA(n) + a 2'-deoxyribonucleoside 5'-triphosphate = DNA(n+1) + diphosphate</text>
        <dbReference type="Rhea" id="RHEA:22508"/>
        <dbReference type="Rhea" id="RHEA-COMP:17339"/>
        <dbReference type="Rhea" id="RHEA-COMP:17340"/>
        <dbReference type="ChEBI" id="CHEBI:33019"/>
        <dbReference type="ChEBI" id="CHEBI:61560"/>
        <dbReference type="ChEBI" id="CHEBI:173112"/>
        <dbReference type="EC" id="2.7.7.7"/>
    </reaction>
</comment>
<evidence type="ECO:0000256" key="6">
    <source>
        <dbReference type="ARBA" id="ARBA00022723"/>
    </source>
</evidence>
<evidence type="ECO:0000256" key="7">
    <source>
        <dbReference type="ARBA" id="ARBA00022771"/>
    </source>
</evidence>
<dbReference type="Gene3D" id="2.40.50.730">
    <property type="match status" value="1"/>
</dbReference>
<accession>A0AAV4M442</accession>
<evidence type="ECO:0000256" key="9">
    <source>
        <dbReference type="ARBA" id="ARBA00022932"/>
    </source>
</evidence>
<feature type="domain" description="DNA polymerase alpha catalytic subunit N-terminal" evidence="16">
    <location>
        <begin position="13"/>
        <end position="74"/>
    </location>
</feature>
<organism evidence="17 18">
    <name type="scientific">Babesia caballi</name>
    <dbReference type="NCBI Taxonomy" id="5871"/>
    <lineage>
        <taxon>Eukaryota</taxon>
        <taxon>Sar</taxon>
        <taxon>Alveolata</taxon>
        <taxon>Apicomplexa</taxon>
        <taxon>Aconoidasida</taxon>
        <taxon>Piroplasmida</taxon>
        <taxon>Babesiidae</taxon>
        <taxon>Babesia</taxon>
    </lineage>
</organism>
<dbReference type="InterPro" id="IPR036397">
    <property type="entry name" value="RNaseH_sf"/>
</dbReference>
<dbReference type="PROSITE" id="PS00116">
    <property type="entry name" value="DNA_POLYMERASE_B"/>
    <property type="match status" value="1"/>
</dbReference>
<dbReference type="EC" id="2.7.7.7" evidence="12"/>
<evidence type="ECO:0000256" key="13">
    <source>
        <dbReference type="SAM" id="MobiDB-lite"/>
    </source>
</evidence>
<evidence type="ECO:0000256" key="5">
    <source>
        <dbReference type="ARBA" id="ARBA00022705"/>
    </source>
</evidence>
<name>A0AAV4M442_BABCB</name>
<dbReference type="Gene3D" id="3.30.70.2820">
    <property type="match status" value="1"/>
</dbReference>
<feature type="compositionally biased region" description="Polar residues" evidence="13">
    <location>
        <begin position="1"/>
        <end position="13"/>
    </location>
</feature>
<dbReference type="GO" id="GO:0000166">
    <property type="term" value="F:nucleotide binding"/>
    <property type="evidence" value="ECO:0007669"/>
    <property type="project" value="InterPro"/>
</dbReference>
<keyword evidence="5 12" id="KW-0235">DNA replication</keyword>
<feature type="region of interest" description="Disordered" evidence="13">
    <location>
        <begin position="1"/>
        <end position="28"/>
    </location>
</feature>
<dbReference type="InterPro" id="IPR006172">
    <property type="entry name" value="DNA-dir_DNA_pol_B"/>
</dbReference>
<feature type="domain" description="DNA-directed DNA polymerase family B multifunctional" evidence="14">
    <location>
        <begin position="743"/>
        <end position="1202"/>
    </location>
</feature>
<dbReference type="RefSeq" id="XP_067717663.1">
    <property type="nucleotide sequence ID" value="XM_067861562.1"/>
</dbReference>
<keyword evidence="6" id="KW-0479">Metal-binding</keyword>
<dbReference type="Gene3D" id="3.30.420.10">
    <property type="entry name" value="Ribonuclease H-like superfamily/Ribonuclease H"/>
    <property type="match status" value="1"/>
</dbReference>
<evidence type="ECO:0000259" key="15">
    <source>
        <dbReference type="Pfam" id="PF03104"/>
    </source>
</evidence>
<dbReference type="InterPro" id="IPR023211">
    <property type="entry name" value="DNA_pol_palm_dom_sf"/>
</dbReference>
<keyword evidence="9 12" id="KW-0239">DNA-directed DNA polymerase</keyword>
<keyword evidence="10 12" id="KW-0238">DNA-binding</keyword>
<dbReference type="Gene3D" id="3.90.1600.10">
    <property type="entry name" value="Palm domain of DNA polymerase"/>
    <property type="match status" value="1"/>
</dbReference>
<dbReference type="CDD" id="cd05532">
    <property type="entry name" value="POLBc_alpha"/>
    <property type="match status" value="1"/>
</dbReference>
<dbReference type="SUPFAM" id="SSF56672">
    <property type="entry name" value="DNA/RNA polymerases"/>
    <property type="match status" value="1"/>
</dbReference>
<keyword evidence="7" id="KW-0863">Zinc-finger</keyword>
<keyword evidence="18" id="KW-1185">Reference proteome</keyword>
<evidence type="ECO:0000256" key="8">
    <source>
        <dbReference type="ARBA" id="ARBA00022833"/>
    </source>
</evidence>
<dbReference type="GO" id="GO:0003887">
    <property type="term" value="F:DNA-directed DNA polymerase activity"/>
    <property type="evidence" value="ECO:0007669"/>
    <property type="project" value="UniProtKB-KW"/>
</dbReference>
<keyword evidence="11" id="KW-0539">Nucleus</keyword>
<dbReference type="GO" id="GO:0006273">
    <property type="term" value="P:lagging strand elongation"/>
    <property type="evidence" value="ECO:0007669"/>
    <property type="project" value="TreeGrafter"/>
</dbReference>
<dbReference type="NCBIfam" id="TIGR00592">
    <property type="entry name" value="pol2"/>
    <property type="match status" value="1"/>
</dbReference>
<dbReference type="InterPro" id="IPR012337">
    <property type="entry name" value="RNaseH-like_sf"/>
</dbReference>
<evidence type="ECO:0000256" key="3">
    <source>
        <dbReference type="ARBA" id="ARBA00022679"/>
    </source>
</evidence>
<evidence type="ECO:0000256" key="11">
    <source>
        <dbReference type="ARBA" id="ARBA00023242"/>
    </source>
</evidence>
<dbReference type="InterPro" id="IPR017964">
    <property type="entry name" value="DNA-dir_DNA_pol_B_CS"/>
</dbReference>
<dbReference type="InterPro" id="IPR006134">
    <property type="entry name" value="DNA-dir_DNA_pol_B_multi_dom"/>
</dbReference>
<dbReference type="GO" id="GO:0005658">
    <property type="term" value="C:alpha DNA polymerase:primase complex"/>
    <property type="evidence" value="ECO:0007669"/>
    <property type="project" value="TreeGrafter"/>
</dbReference>
<dbReference type="GO" id="GO:0008270">
    <property type="term" value="F:zinc ion binding"/>
    <property type="evidence" value="ECO:0007669"/>
    <property type="project" value="UniProtKB-KW"/>
</dbReference>
<dbReference type="SMART" id="SM00486">
    <property type="entry name" value="POLBc"/>
    <property type="match status" value="1"/>
</dbReference>
<dbReference type="GO" id="GO:0003682">
    <property type="term" value="F:chromatin binding"/>
    <property type="evidence" value="ECO:0007669"/>
    <property type="project" value="TreeGrafter"/>
</dbReference>
<dbReference type="SUPFAM" id="SSF53098">
    <property type="entry name" value="Ribonuclease H-like"/>
    <property type="match status" value="1"/>
</dbReference>
<dbReference type="InterPro" id="IPR043502">
    <property type="entry name" value="DNA/RNA_pol_sf"/>
</dbReference>
<evidence type="ECO:0000256" key="12">
    <source>
        <dbReference type="RuleBase" id="RU000442"/>
    </source>
</evidence>
<evidence type="ECO:0000313" key="17">
    <source>
        <dbReference type="EMBL" id="GIX65594.1"/>
    </source>
</evidence>
<dbReference type="InterPro" id="IPR045846">
    <property type="entry name" value="POLBc_alpha"/>
</dbReference>
<dbReference type="PANTHER" id="PTHR45861:SF1">
    <property type="entry name" value="DNA POLYMERASE ALPHA CATALYTIC SUBUNIT"/>
    <property type="match status" value="1"/>
</dbReference>
<dbReference type="Pfam" id="PF03104">
    <property type="entry name" value="DNA_pol_B_exo1"/>
    <property type="match status" value="1"/>
</dbReference>
<comment type="caution">
    <text evidence="17">The sequence shown here is derived from an EMBL/GenBank/DDBJ whole genome shotgun (WGS) entry which is preliminary data.</text>
</comment>
<dbReference type="Pfam" id="PF00136">
    <property type="entry name" value="DNA_pol_B"/>
    <property type="match status" value="1"/>
</dbReference>
<dbReference type="Proteomes" id="UP001497744">
    <property type="component" value="Unassembled WGS sequence"/>
</dbReference>
<comment type="similarity">
    <text evidence="2 12">Belongs to the DNA polymerase type-B family.</text>
</comment>
<dbReference type="Gene3D" id="6.10.10.100">
    <property type="match status" value="1"/>
</dbReference>
<dbReference type="Pfam" id="PF12254">
    <property type="entry name" value="DNA_pol_alpha_N"/>
    <property type="match status" value="1"/>
</dbReference>
<evidence type="ECO:0000259" key="16">
    <source>
        <dbReference type="Pfam" id="PF12254"/>
    </source>
</evidence>
<evidence type="ECO:0000256" key="1">
    <source>
        <dbReference type="ARBA" id="ARBA00004123"/>
    </source>
</evidence>
<reference evidence="17 18" key="1">
    <citation type="submission" date="2021-06" db="EMBL/GenBank/DDBJ databases">
        <title>Genome sequence of Babesia caballi.</title>
        <authorList>
            <person name="Yamagishi J."/>
            <person name="Kidaka T."/>
            <person name="Ochi A."/>
        </authorList>
    </citation>
    <scope>NUCLEOTIDE SEQUENCE [LARGE SCALE GENOMIC DNA]</scope>
    <source>
        <strain evidence="17">USDA-D6B2</strain>
    </source>
</reference>
<comment type="subcellular location">
    <subcellularLocation>
        <location evidence="1">Nucleus</location>
    </subcellularLocation>
</comment>
<feature type="region of interest" description="Disordered" evidence="13">
    <location>
        <begin position="62"/>
        <end position="125"/>
    </location>
</feature>
<dbReference type="EMBL" id="BPLF01000005">
    <property type="protein sequence ID" value="GIX65594.1"/>
    <property type="molecule type" value="Genomic_DNA"/>
</dbReference>
<dbReference type="InterPro" id="IPR006133">
    <property type="entry name" value="DNA-dir_DNA_pol_B_exonuc"/>
</dbReference>
<dbReference type="GO" id="GO:0003688">
    <property type="term" value="F:DNA replication origin binding"/>
    <property type="evidence" value="ECO:0007669"/>
    <property type="project" value="TreeGrafter"/>
</dbReference>
<dbReference type="InterPro" id="IPR042087">
    <property type="entry name" value="DNA_pol_B_thumb"/>
</dbReference>
<dbReference type="Gene3D" id="1.10.287.690">
    <property type="entry name" value="Helix hairpin bin"/>
    <property type="match status" value="1"/>
</dbReference>
<dbReference type="PANTHER" id="PTHR45861">
    <property type="entry name" value="DNA POLYMERASE ALPHA CATALYTIC SUBUNIT"/>
    <property type="match status" value="1"/>
</dbReference>
<evidence type="ECO:0000259" key="14">
    <source>
        <dbReference type="Pfam" id="PF00136"/>
    </source>
</evidence>
<evidence type="ECO:0000256" key="2">
    <source>
        <dbReference type="ARBA" id="ARBA00005755"/>
    </source>
</evidence>
<evidence type="ECO:0000256" key="4">
    <source>
        <dbReference type="ARBA" id="ARBA00022695"/>
    </source>
</evidence>
<dbReference type="GO" id="GO:0006272">
    <property type="term" value="P:leading strand elongation"/>
    <property type="evidence" value="ECO:0007669"/>
    <property type="project" value="TreeGrafter"/>
</dbReference>
<proteinExistence type="inferred from homology"/>
<dbReference type="Gene3D" id="1.10.132.60">
    <property type="entry name" value="DNA polymerase family B, C-terminal domain"/>
    <property type="match status" value="1"/>
</dbReference>
<dbReference type="GO" id="GO:0003697">
    <property type="term" value="F:single-stranded DNA binding"/>
    <property type="evidence" value="ECO:0007669"/>
    <property type="project" value="TreeGrafter"/>
</dbReference>
<evidence type="ECO:0000256" key="10">
    <source>
        <dbReference type="ARBA" id="ARBA00023125"/>
    </source>
</evidence>
<keyword evidence="4 12" id="KW-0548">Nucleotidyltransferase</keyword>
<dbReference type="CDD" id="cd05776">
    <property type="entry name" value="DNA_polB_alpha_exo"/>
    <property type="match status" value="1"/>
</dbReference>
<feature type="compositionally biased region" description="Acidic residues" evidence="13">
    <location>
        <begin position="67"/>
        <end position="82"/>
    </location>
</feature>